<organism evidence="2 3">
    <name type="scientific">Coniophora puteana (strain RWD-64-598)</name>
    <name type="common">Brown rot fungus</name>
    <dbReference type="NCBI Taxonomy" id="741705"/>
    <lineage>
        <taxon>Eukaryota</taxon>
        <taxon>Fungi</taxon>
        <taxon>Dikarya</taxon>
        <taxon>Basidiomycota</taxon>
        <taxon>Agaricomycotina</taxon>
        <taxon>Agaricomycetes</taxon>
        <taxon>Agaricomycetidae</taxon>
        <taxon>Boletales</taxon>
        <taxon>Coniophorineae</taxon>
        <taxon>Coniophoraceae</taxon>
        <taxon>Coniophora</taxon>
    </lineage>
</organism>
<evidence type="ECO:0000313" key="2">
    <source>
        <dbReference type="EMBL" id="EIW78517.1"/>
    </source>
</evidence>
<keyword evidence="3" id="KW-1185">Reference proteome</keyword>
<name>A0A5M3MHI5_CONPW</name>
<evidence type="ECO:0000313" key="3">
    <source>
        <dbReference type="Proteomes" id="UP000053558"/>
    </source>
</evidence>
<keyword evidence="1" id="KW-0812">Transmembrane</keyword>
<dbReference type="RefSeq" id="XP_007771142.1">
    <property type="nucleotide sequence ID" value="XM_007772952.1"/>
</dbReference>
<evidence type="ECO:0008006" key="4">
    <source>
        <dbReference type="Google" id="ProtNLM"/>
    </source>
</evidence>
<sequence>MPDWSSSAERNQDAVAQMKLVHAILGLYAWEFTLSLGFDWAVLTGRTRFRWPLVFYFAARYILLFALIGTIIALDTTKEMNCQALYTFNQLVGDATAGLPSINLSIRTIAIWSRNKWIVALLVMVTFGHWSLILQGALLTAAYIPGEGCTIIKENNTILAATFIYTMCFDLLVLVLSAFKLAWQRHSRGMGFQSRLVKMVFVDGLVYFFIAFIANTIAVVFMLLDLNSIMSIFFNCTATTTSTVVACRVVRRLYDFDFGPKVL</sequence>
<accession>A0A5M3MHI5</accession>
<feature type="transmembrane region" description="Helical" evidence="1">
    <location>
        <begin position="53"/>
        <end position="74"/>
    </location>
</feature>
<keyword evidence="1" id="KW-0472">Membrane</keyword>
<feature type="transmembrane region" description="Helical" evidence="1">
    <location>
        <begin position="20"/>
        <end position="41"/>
    </location>
</feature>
<dbReference type="OrthoDB" id="3197626at2759"/>
<evidence type="ECO:0000256" key="1">
    <source>
        <dbReference type="SAM" id="Phobius"/>
    </source>
</evidence>
<dbReference type="KEGG" id="cput:CONPUDRAFT_61074"/>
<dbReference type="AlphaFoldDB" id="A0A5M3MHI5"/>
<keyword evidence="1" id="KW-1133">Transmembrane helix</keyword>
<dbReference type="Proteomes" id="UP000053558">
    <property type="component" value="Unassembled WGS sequence"/>
</dbReference>
<feature type="transmembrane region" description="Helical" evidence="1">
    <location>
        <begin position="200"/>
        <end position="223"/>
    </location>
</feature>
<reference evidence="3" key="1">
    <citation type="journal article" date="2012" name="Science">
        <title>The Paleozoic origin of enzymatic lignin decomposition reconstructed from 31 fungal genomes.</title>
        <authorList>
            <person name="Floudas D."/>
            <person name="Binder M."/>
            <person name="Riley R."/>
            <person name="Barry K."/>
            <person name="Blanchette R.A."/>
            <person name="Henrissat B."/>
            <person name="Martinez A.T."/>
            <person name="Otillar R."/>
            <person name="Spatafora J.W."/>
            <person name="Yadav J.S."/>
            <person name="Aerts A."/>
            <person name="Benoit I."/>
            <person name="Boyd A."/>
            <person name="Carlson A."/>
            <person name="Copeland A."/>
            <person name="Coutinho P.M."/>
            <person name="de Vries R.P."/>
            <person name="Ferreira P."/>
            <person name="Findley K."/>
            <person name="Foster B."/>
            <person name="Gaskell J."/>
            <person name="Glotzer D."/>
            <person name="Gorecki P."/>
            <person name="Heitman J."/>
            <person name="Hesse C."/>
            <person name="Hori C."/>
            <person name="Igarashi K."/>
            <person name="Jurgens J.A."/>
            <person name="Kallen N."/>
            <person name="Kersten P."/>
            <person name="Kohler A."/>
            <person name="Kuees U."/>
            <person name="Kumar T.K.A."/>
            <person name="Kuo A."/>
            <person name="LaButti K."/>
            <person name="Larrondo L.F."/>
            <person name="Lindquist E."/>
            <person name="Ling A."/>
            <person name="Lombard V."/>
            <person name="Lucas S."/>
            <person name="Lundell T."/>
            <person name="Martin R."/>
            <person name="McLaughlin D.J."/>
            <person name="Morgenstern I."/>
            <person name="Morin E."/>
            <person name="Murat C."/>
            <person name="Nagy L.G."/>
            <person name="Nolan M."/>
            <person name="Ohm R.A."/>
            <person name="Patyshakuliyeva A."/>
            <person name="Rokas A."/>
            <person name="Ruiz-Duenas F.J."/>
            <person name="Sabat G."/>
            <person name="Salamov A."/>
            <person name="Samejima M."/>
            <person name="Schmutz J."/>
            <person name="Slot J.C."/>
            <person name="St John F."/>
            <person name="Stenlid J."/>
            <person name="Sun H."/>
            <person name="Sun S."/>
            <person name="Syed K."/>
            <person name="Tsang A."/>
            <person name="Wiebenga A."/>
            <person name="Young D."/>
            <person name="Pisabarro A."/>
            <person name="Eastwood D.C."/>
            <person name="Martin F."/>
            <person name="Cullen D."/>
            <person name="Grigoriev I.V."/>
            <person name="Hibbett D.S."/>
        </authorList>
    </citation>
    <scope>NUCLEOTIDE SEQUENCE [LARGE SCALE GENOMIC DNA]</scope>
    <source>
        <strain evidence="3">RWD-64-598 SS2</strain>
    </source>
</reference>
<proteinExistence type="predicted"/>
<feature type="transmembrane region" description="Helical" evidence="1">
    <location>
        <begin position="118"/>
        <end position="145"/>
    </location>
</feature>
<protein>
    <recommendedName>
        <fullName evidence="4">G-protein coupled receptors family 1 profile domain-containing protein</fullName>
    </recommendedName>
</protein>
<dbReference type="GeneID" id="19208130"/>
<dbReference type="OMA" id="MIASVKI"/>
<feature type="transmembrane region" description="Helical" evidence="1">
    <location>
        <begin position="157"/>
        <end position="179"/>
    </location>
</feature>
<dbReference type="EMBL" id="JH711582">
    <property type="protein sequence ID" value="EIW78517.1"/>
    <property type="molecule type" value="Genomic_DNA"/>
</dbReference>
<feature type="transmembrane region" description="Helical" evidence="1">
    <location>
        <begin position="229"/>
        <end position="250"/>
    </location>
</feature>
<comment type="caution">
    <text evidence="2">The sequence shown here is derived from an EMBL/GenBank/DDBJ whole genome shotgun (WGS) entry which is preliminary data.</text>
</comment>
<gene>
    <name evidence="2" type="ORF">CONPUDRAFT_61074</name>
</gene>